<dbReference type="EMBL" id="WTVP01000118">
    <property type="protein sequence ID" value="NMG17786.1"/>
    <property type="molecule type" value="Genomic_DNA"/>
</dbReference>
<dbReference type="SMART" id="SM00528">
    <property type="entry name" value="HNS"/>
    <property type="match status" value="1"/>
</dbReference>
<dbReference type="SUPFAM" id="SSF81273">
    <property type="entry name" value="H-NS histone-like proteins"/>
    <property type="match status" value="1"/>
</dbReference>
<reference evidence="6 7" key="1">
    <citation type="submission" date="2019-12" db="EMBL/GenBank/DDBJ databases">
        <title>Comparative genomics gives insights into the taxonomy of the Azoarcus-Aromatoleum group and reveals separate origins of nif in the plant-associated Azoarcus and non-plant-associated Aromatoleum sub-groups.</title>
        <authorList>
            <person name="Lafos M."/>
            <person name="Maluk M."/>
            <person name="Batista M."/>
            <person name="Junghare M."/>
            <person name="Carmona M."/>
            <person name="Faoro H."/>
            <person name="Cruz L.M."/>
            <person name="Battistoni F."/>
            <person name="De Souza E."/>
            <person name="Pedrosa F."/>
            <person name="Chen W.-M."/>
            <person name="Poole P.S."/>
            <person name="Dixon R.A."/>
            <person name="James E.K."/>
        </authorList>
    </citation>
    <scope>NUCLEOTIDE SEQUENCE [LARGE SCALE GENOMIC DNA]</scope>
    <source>
        <strain evidence="6 7">PbN1</strain>
    </source>
</reference>
<comment type="similarity">
    <text evidence="2">Belongs to the histone-like protein H-NS family.</text>
</comment>
<dbReference type="PANTHER" id="PTHR38097:SF2">
    <property type="entry name" value="DNA-BINDING PROTEIN STPA"/>
    <property type="match status" value="1"/>
</dbReference>
<accession>A0ABX1P1B8</accession>
<dbReference type="Pfam" id="PF00816">
    <property type="entry name" value="Histone_HNS"/>
    <property type="match status" value="1"/>
</dbReference>
<proteinExistence type="inferred from homology"/>
<evidence type="ECO:0000313" key="7">
    <source>
        <dbReference type="Proteomes" id="UP000633943"/>
    </source>
</evidence>
<evidence type="ECO:0000259" key="5">
    <source>
        <dbReference type="SMART" id="SM00528"/>
    </source>
</evidence>
<evidence type="ECO:0000256" key="1">
    <source>
        <dbReference type="ARBA" id="ARBA00004453"/>
    </source>
</evidence>
<dbReference type="PANTHER" id="PTHR38097">
    <property type="match status" value="1"/>
</dbReference>
<organism evidence="6 7">
    <name type="scientific">Aromatoleum bremense</name>
    <dbReference type="NCBI Taxonomy" id="76115"/>
    <lineage>
        <taxon>Bacteria</taxon>
        <taxon>Pseudomonadati</taxon>
        <taxon>Pseudomonadota</taxon>
        <taxon>Betaproteobacteria</taxon>
        <taxon>Rhodocyclales</taxon>
        <taxon>Rhodocyclaceae</taxon>
        <taxon>Aromatoleum</taxon>
    </lineage>
</organism>
<dbReference type="InterPro" id="IPR037150">
    <property type="entry name" value="H-NS_C_dom_sf"/>
</dbReference>
<feature type="domain" description="DNA-binding protein H-NS-like C-terminal" evidence="5">
    <location>
        <begin position="60"/>
        <end position="104"/>
    </location>
</feature>
<dbReference type="InterPro" id="IPR027444">
    <property type="entry name" value="H-NS_C_dom"/>
</dbReference>
<name>A0ABX1P1B8_9RHOO</name>
<comment type="subcellular location">
    <subcellularLocation>
        <location evidence="1">Cytoplasm</location>
        <location evidence="1">Nucleoid</location>
    </subcellularLocation>
</comment>
<keyword evidence="7" id="KW-1185">Reference proteome</keyword>
<evidence type="ECO:0000313" key="6">
    <source>
        <dbReference type="EMBL" id="NMG17786.1"/>
    </source>
</evidence>
<protein>
    <submittedName>
        <fullName evidence="6">H-NS histone family protein</fullName>
    </submittedName>
</protein>
<dbReference type="RefSeq" id="WP_169204263.1">
    <property type="nucleotide sequence ID" value="NZ_CP059467.1"/>
</dbReference>
<comment type="caution">
    <text evidence="6">The sequence shown here is derived from an EMBL/GenBank/DDBJ whole genome shotgun (WGS) entry which is preliminary data.</text>
</comment>
<evidence type="ECO:0000256" key="4">
    <source>
        <dbReference type="ARBA" id="ARBA00023125"/>
    </source>
</evidence>
<sequence>MSTYQEILARIEALKQQAEEMRQTEIAGVIADIRQKISDYNLSAADLGFGTPARAEKPAAGKRGVVKAKYRNPATGTSWSGRGVMPKWLKAELDAGKAKEAFLIADEGAQV</sequence>
<dbReference type="Gene3D" id="4.10.430.10">
    <property type="entry name" value="Histone-like protein H-NS, C-terminal domain"/>
    <property type="match status" value="1"/>
</dbReference>
<dbReference type="Proteomes" id="UP000633943">
    <property type="component" value="Unassembled WGS sequence"/>
</dbReference>
<evidence type="ECO:0000256" key="2">
    <source>
        <dbReference type="ARBA" id="ARBA00010610"/>
    </source>
</evidence>
<evidence type="ECO:0000256" key="3">
    <source>
        <dbReference type="ARBA" id="ARBA00022490"/>
    </source>
</evidence>
<keyword evidence="3" id="KW-0963">Cytoplasm</keyword>
<gene>
    <name evidence="6" type="ORF">GPA24_20115</name>
</gene>
<keyword evidence="4" id="KW-0238">DNA-binding</keyword>